<name>A0ABV3M8Q0_9ACTN</name>
<sequence>MAGAGLPAENTYEETIIIAIRKTLTATAVVGAVLAGSAACGTVEQLSAGQKLDRAFEKLDEEKSLSFEFSLDSDVASLKALDGPSAPEPGEEMPDEVARLFRDAKISVTVQSKKPFGESGEKDVDRMAMKVSSPDGQLIEYRVIGDHTYLRTDIGTLGKAMGTPVPKASDLPPEAGAFKKVLEGKWVKIDTKEMERLAAQNGDEPGAEPSPEPTIDAVTQKKLMKAVRGVVAREVKLKSGGGEDGTERITATAPFRTLATELVEELRPLAKKLPPGAELPTDKDLKDAPDAKVRADITLKNGELKEVRLDLAKLTENPKVKKLGLVVRMTGGSMPTVPVGATDLDVEQLMEGMFSGVGVGASGLAGPADGE</sequence>
<gene>
    <name evidence="1" type="ORF">AB0887_37605</name>
</gene>
<dbReference type="EMBL" id="JBEYRS010000028">
    <property type="protein sequence ID" value="MEW2367626.1"/>
    <property type="molecule type" value="Genomic_DNA"/>
</dbReference>
<evidence type="ECO:0000313" key="2">
    <source>
        <dbReference type="Proteomes" id="UP001553843"/>
    </source>
</evidence>
<accession>A0ABV3M8Q0</accession>
<comment type="caution">
    <text evidence="1">The sequence shown here is derived from an EMBL/GenBank/DDBJ whole genome shotgun (WGS) entry which is preliminary data.</text>
</comment>
<evidence type="ECO:0000313" key="1">
    <source>
        <dbReference type="EMBL" id="MEW2367626.1"/>
    </source>
</evidence>
<reference evidence="1 2" key="1">
    <citation type="submission" date="2024-06" db="EMBL/GenBank/DDBJ databases">
        <title>The Natural Products Discovery Center: Release of the First 8490 Sequenced Strains for Exploring Actinobacteria Biosynthetic Diversity.</title>
        <authorList>
            <person name="Kalkreuter E."/>
            <person name="Kautsar S.A."/>
            <person name="Yang D."/>
            <person name="Bader C.D."/>
            <person name="Teijaro C.N."/>
            <person name="Fluegel L."/>
            <person name="Davis C.M."/>
            <person name="Simpson J.R."/>
            <person name="Lauterbach L."/>
            <person name="Steele A.D."/>
            <person name="Gui C."/>
            <person name="Meng S."/>
            <person name="Li G."/>
            <person name="Viehrig K."/>
            <person name="Ye F."/>
            <person name="Su P."/>
            <person name="Kiefer A.F."/>
            <person name="Nichols A."/>
            <person name="Cepeda A.J."/>
            <person name="Yan W."/>
            <person name="Fan B."/>
            <person name="Jiang Y."/>
            <person name="Adhikari A."/>
            <person name="Zheng C.-J."/>
            <person name="Schuster L."/>
            <person name="Cowan T.M."/>
            <person name="Smanski M.J."/>
            <person name="Chevrette M.G."/>
            <person name="De Carvalho L.P.S."/>
            <person name="Shen B."/>
        </authorList>
    </citation>
    <scope>NUCLEOTIDE SEQUENCE [LARGE SCALE GENOMIC DNA]</scope>
    <source>
        <strain evidence="1 2">NPDC047833</strain>
    </source>
</reference>
<evidence type="ECO:0008006" key="3">
    <source>
        <dbReference type="Google" id="ProtNLM"/>
    </source>
</evidence>
<protein>
    <recommendedName>
        <fullName evidence="3">Lipoprotein</fullName>
    </recommendedName>
</protein>
<organism evidence="1 2">
    <name type="scientific">Streptomyces huasconensis</name>
    <dbReference type="NCBI Taxonomy" id="1854574"/>
    <lineage>
        <taxon>Bacteria</taxon>
        <taxon>Bacillati</taxon>
        <taxon>Actinomycetota</taxon>
        <taxon>Actinomycetes</taxon>
        <taxon>Kitasatosporales</taxon>
        <taxon>Streptomycetaceae</taxon>
        <taxon>Streptomyces</taxon>
    </lineage>
</organism>
<dbReference type="Proteomes" id="UP001553843">
    <property type="component" value="Unassembled WGS sequence"/>
</dbReference>
<proteinExistence type="predicted"/>
<dbReference type="RefSeq" id="WP_359773732.1">
    <property type="nucleotide sequence ID" value="NZ_JBEYRR010000001.1"/>
</dbReference>
<keyword evidence="2" id="KW-1185">Reference proteome</keyword>